<evidence type="ECO:0000313" key="1">
    <source>
        <dbReference type="EMBL" id="MBC3875371.1"/>
    </source>
</evidence>
<comment type="caution">
    <text evidence="1">The sequence shown here is derived from an EMBL/GenBank/DDBJ whole genome shotgun (WGS) entry which is preliminary data.</text>
</comment>
<name>A0ABR6YFM7_9BURK</name>
<protein>
    <recommendedName>
        <fullName evidence="3">HEPN domain-containing protein</fullName>
    </recommendedName>
</protein>
<dbReference type="RefSeq" id="WP_186943339.1">
    <property type="nucleotide sequence ID" value="NZ_JACOGA010000018.1"/>
</dbReference>
<dbReference type="Gene3D" id="1.20.120.330">
    <property type="entry name" value="Nucleotidyltransferases domain 2"/>
    <property type="match status" value="1"/>
</dbReference>
<evidence type="ECO:0000313" key="2">
    <source>
        <dbReference type="Proteomes" id="UP000624279"/>
    </source>
</evidence>
<keyword evidence="2" id="KW-1185">Reference proteome</keyword>
<sequence length="153" mass="17092">MALDDQFMTVLADDFIAQPTEAQGYLIAAQGMLAGARPLGEILPIPNFALTLLCGHACEAALKSLLAYNGIIARTLSRRPYGHDLLKLWDETERSGFNLINPRPDWISQLNRVYDNPFHLRYPLGFHAIVLPDQKAMLEGTRILVSFAESIIR</sequence>
<organism evidence="1 2">
    <name type="scientific">Undibacterium flavidum</name>
    <dbReference type="NCBI Taxonomy" id="2762297"/>
    <lineage>
        <taxon>Bacteria</taxon>
        <taxon>Pseudomonadati</taxon>
        <taxon>Pseudomonadota</taxon>
        <taxon>Betaproteobacteria</taxon>
        <taxon>Burkholderiales</taxon>
        <taxon>Oxalobacteraceae</taxon>
        <taxon>Undibacterium</taxon>
    </lineage>
</organism>
<proteinExistence type="predicted"/>
<accession>A0ABR6YFM7</accession>
<evidence type="ECO:0008006" key="3">
    <source>
        <dbReference type="Google" id="ProtNLM"/>
    </source>
</evidence>
<reference evidence="1 2" key="1">
    <citation type="submission" date="2020-08" db="EMBL/GenBank/DDBJ databases">
        <title>Novel species isolated from subtropical streams in China.</title>
        <authorList>
            <person name="Lu H."/>
        </authorList>
    </citation>
    <scope>NUCLEOTIDE SEQUENCE [LARGE SCALE GENOMIC DNA]</scope>
    <source>
        <strain evidence="1 2">LX15W</strain>
    </source>
</reference>
<dbReference type="Proteomes" id="UP000624279">
    <property type="component" value="Unassembled WGS sequence"/>
</dbReference>
<gene>
    <name evidence="1" type="ORF">H8K55_17415</name>
</gene>
<dbReference type="EMBL" id="JACOGA010000018">
    <property type="protein sequence ID" value="MBC3875371.1"/>
    <property type="molecule type" value="Genomic_DNA"/>
</dbReference>